<dbReference type="Gene3D" id="3.40.50.300">
    <property type="entry name" value="P-loop containing nucleotide triphosphate hydrolases"/>
    <property type="match status" value="1"/>
</dbReference>
<sequence>MNKAINGHRPIDFIGIGAARSGSSWVGNVLRMHPDIAISEPKEVRYFNRYQIPVGKDKGRLNPNHEQSLDWYFKRFSHAEEGCIRGEISPVYLLDEAAAPAIKKAFPDIKIILCVRDPVKRAYSSYRLHRGMGVIEDISFEQAIEQESLYVEMGLYAKQLKHYLNYFDKKQILVVVFEQLIKDPEKEFKKIFEFLAVGLAPGIDFSARNTNESSAMRSKKLHKFAFKFTQLLINSGLGFVLHGLRRLGIHNLVNRFNSAPSKCVPMLAGTGERLMQRFSDDIRELETTLEIDLSVWKNKP</sequence>
<dbReference type="GO" id="GO:0008146">
    <property type="term" value="F:sulfotransferase activity"/>
    <property type="evidence" value="ECO:0007669"/>
    <property type="project" value="InterPro"/>
</dbReference>
<dbReference type="AlphaFoldDB" id="A0A3B0WQ93"/>
<dbReference type="InterPro" id="IPR000863">
    <property type="entry name" value="Sulfotransferase_dom"/>
</dbReference>
<name>A0A3B0WQ93_9ZZZZ</name>
<proteinExistence type="predicted"/>
<evidence type="ECO:0000256" key="1">
    <source>
        <dbReference type="ARBA" id="ARBA00022679"/>
    </source>
</evidence>
<evidence type="ECO:0000313" key="4">
    <source>
        <dbReference type="EMBL" id="VAW54790.1"/>
    </source>
</evidence>
<dbReference type="PANTHER" id="PTHR10605:SF56">
    <property type="entry name" value="BIFUNCTIONAL HEPARAN SULFATE N-DEACETYLASE_N-SULFOTRANSFERASE"/>
    <property type="match status" value="1"/>
</dbReference>
<keyword evidence="2" id="KW-0325">Glycoprotein</keyword>
<dbReference type="InterPro" id="IPR037359">
    <property type="entry name" value="NST/OST"/>
</dbReference>
<organism evidence="4">
    <name type="scientific">hydrothermal vent metagenome</name>
    <dbReference type="NCBI Taxonomy" id="652676"/>
    <lineage>
        <taxon>unclassified sequences</taxon>
        <taxon>metagenomes</taxon>
        <taxon>ecological metagenomes</taxon>
    </lineage>
</organism>
<accession>A0A3B0WQ93</accession>
<protein>
    <recommendedName>
        <fullName evidence="3">Sulfotransferase domain-containing protein</fullName>
    </recommendedName>
</protein>
<evidence type="ECO:0000256" key="2">
    <source>
        <dbReference type="ARBA" id="ARBA00023180"/>
    </source>
</evidence>
<dbReference type="InterPro" id="IPR027417">
    <property type="entry name" value="P-loop_NTPase"/>
</dbReference>
<keyword evidence="1" id="KW-0808">Transferase</keyword>
<reference evidence="4" key="1">
    <citation type="submission" date="2018-06" db="EMBL/GenBank/DDBJ databases">
        <authorList>
            <person name="Zhirakovskaya E."/>
        </authorList>
    </citation>
    <scope>NUCLEOTIDE SEQUENCE</scope>
</reference>
<evidence type="ECO:0000259" key="3">
    <source>
        <dbReference type="Pfam" id="PF00685"/>
    </source>
</evidence>
<dbReference type="PANTHER" id="PTHR10605">
    <property type="entry name" value="HEPARAN SULFATE SULFOTRANSFERASE"/>
    <property type="match status" value="1"/>
</dbReference>
<feature type="domain" description="Sulfotransferase" evidence="3">
    <location>
        <begin position="12"/>
        <end position="201"/>
    </location>
</feature>
<dbReference type="Pfam" id="PF00685">
    <property type="entry name" value="Sulfotransfer_1"/>
    <property type="match status" value="1"/>
</dbReference>
<dbReference type="SUPFAM" id="SSF52540">
    <property type="entry name" value="P-loop containing nucleoside triphosphate hydrolases"/>
    <property type="match status" value="1"/>
</dbReference>
<gene>
    <name evidence="4" type="ORF">MNBD_GAMMA06-610</name>
</gene>
<dbReference type="EMBL" id="UOFD01000079">
    <property type="protein sequence ID" value="VAW54790.1"/>
    <property type="molecule type" value="Genomic_DNA"/>
</dbReference>